<dbReference type="InterPro" id="IPR054722">
    <property type="entry name" value="PolX-like_BBD"/>
</dbReference>
<feature type="domain" description="Retrovirus-related Pol polyprotein from transposon TNT 1-94-like beta-barrel" evidence="1">
    <location>
        <begin position="3"/>
        <end position="53"/>
    </location>
</feature>
<dbReference type="EMBL" id="LAVV01007860">
    <property type="protein sequence ID" value="KNZ54531.1"/>
    <property type="molecule type" value="Genomic_DNA"/>
</dbReference>
<accession>A0A0L6V193</accession>
<evidence type="ECO:0000313" key="3">
    <source>
        <dbReference type="Proteomes" id="UP000037035"/>
    </source>
</evidence>
<dbReference type="AlphaFoldDB" id="A0A0L6V193"/>
<proteinExistence type="predicted"/>
<evidence type="ECO:0000313" key="2">
    <source>
        <dbReference type="EMBL" id="KNZ54531.1"/>
    </source>
</evidence>
<name>A0A0L6V193_9BASI</name>
<dbReference type="OrthoDB" id="1424874at2759"/>
<dbReference type="Pfam" id="PF22936">
    <property type="entry name" value="Pol_BBD"/>
    <property type="match status" value="1"/>
</dbReference>
<evidence type="ECO:0000259" key="1">
    <source>
        <dbReference type="Pfam" id="PF22936"/>
    </source>
</evidence>
<sequence length="133" mass="14292">MVFGANNSSIPIVGMGTSVIHASTGPVTIHNVFYAPSLSNSLISLTRFFRQGYSINTTHNGSCFVCRKNQTNLLVGSTVDNLLIVDLQHHKALTATKLSPPQSSHRHKALTATVAPLLSPLDIHCEMGHSSFP</sequence>
<organism evidence="2 3">
    <name type="scientific">Puccinia sorghi</name>
    <dbReference type="NCBI Taxonomy" id="27349"/>
    <lineage>
        <taxon>Eukaryota</taxon>
        <taxon>Fungi</taxon>
        <taxon>Dikarya</taxon>
        <taxon>Basidiomycota</taxon>
        <taxon>Pucciniomycotina</taxon>
        <taxon>Pucciniomycetes</taxon>
        <taxon>Pucciniales</taxon>
        <taxon>Pucciniaceae</taxon>
        <taxon>Puccinia</taxon>
    </lineage>
</organism>
<dbReference type="Proteomes" id="UP000037035">
    <property type="component" value="Unassembled WGS sequence"/>
</dbReference>
<reference evidence="2 3" key="1">
    <citation type="submission" date="2015-08" db="EMBL/GenBank/DDBJ databases">
        <title>Next Generation Sequencing and Analysis of the Genome of Puccinia sorghi L Schw, the Causal Agent of Maize Common Rust.</title>
        <authorList>
            <person name="Rochi L."/>
            <person name="Burguener G."/>
            <person name="Darino M."/>
            <person name="Turjanski A."/>
            <person name="Kreff E."/>
            <person name="Dieguez M.J."/>
            <person name="Sacco F."/>
        </authorList>
    </citation>
    <scope>NUCLEOTIDE SEQUENCE [LARGE SCALE GENOMIC DNA]</scope>
    <source>
        <strain evidence="2 3">RO10H11247</strain>
    </source>
</reference>
<gene>
    <name evidence="2" type="ORF">VP01_2922g1</name>
</gene>
<keyword evidence="3" id="KW-1185">Reference proteome</keyword>
<comment type="caution">
    <text evidence="2">The sequence shown here is derived from an EMBL/GenBank/DDBJ whole genome shotgun (WGS) entry which is preliminary data.</text>
</comment>
<dbReference type="VEuPathDB" id="FungiDB:VP01_2922g1"/>
<protein>
    <recommendedName>
        <fullName evidence="1">Retrovirus-related Pol polyprotein from transposon TNT 1-94-like beta-barrel domain-containing protein</fullName>
    </recommendedName>
</protein>